<dbReference type="GO" id="GO:0032040">
    <property type="term" value="C:small-subunit processome"/>
    <property type="evidence" value="ECO:0007669"/>
    <property type="project" value="TreeGrafter"/>
</dbReference>
<protein>
    <recommendedName>
        <fullName evidence="5">U3 small nucleolar RNA-associated protein 22</fullName>
    </recommendedName>
</protein>
<dbReference type="Proteomes" id="UP000449547">
    <property type="component" value="Unassembled WGS sequence"/>
</dbReference>
<evidence type="ECO:0000259" key="7">
    <source>
        <dbReference type="Pfam" id="PF03813"/>
    </source>
</evidence>
<feature type="domain" description="Nrap protein" evidence="8">
    <location>
        <begin position="335"/>
        <end position="482"/>
    </location>
</feature>
<evidence type="ECO:0000259" key="11">
    <source>
        <dbReference type="Pfam" id="PF17406"/>
    </source>
</evidence>
<dbReference type="InterPro" id="IPR005554">
    <property type="entry name" value="NOL6/Upt22"/>
</dbReference>
<dbReference type="RefSeq" id="XP_034014146.1">
    <property type="nucleotide sequence ID" value="XM_034153633.1"/>
</dbReference>
<keyword evidence="5" id="KW-0690">Ribosome biogenesis</keyword>
<evidence type="ECO:0000313" key="14">
    <source>
        <dbReference type="Proteomes" id="UP000449547"/>
    </source>
</evidence>
<reference evidence="13 14" key="1">
    <citation type="submission" date="2019-07" db="EMBL/GenBank/DDBJ databases">
        <title>Genome assembly of two rare yeast pathogens: Diutina rugosa and Trichomonascus ciferrii.</title>
        <authorList>
            <person name="Mixao V."/>
            <person name="Saus E."/>
            <person name="Hansen A."/>
            <person name="Lass-Flor C."/>
            <person name="Gabaldon T."/>
        </authorList>
    </citation>
    <scope>NUCLEOTIDE SEQUENCE [LARGE SCALE GENOMIC DNA]</scope>
    <source>
        <strain evidence="13 14">CBS 613</strain>
    </source>
</reference>
<feature type="domain" description="Nrap protein" evidence="10">
    <location>
        <begin position="668"/>
        <end position="849"/>
    </location>
</feature>
<comment type="similarity">
    <text evidence="2 5">Belongs to the NRAP family.</text>
</comment>
<dbReference type="AlphaFoldDB" id="A0A642V297"/>
<keyword evidence="5" id="KW-0698">rRNA processing</keyword>
<dbReference type="GO" id="GO:0006409">
    <property type="term" value="P:tRNA export from nucleus"/>
    <property type="evidence" value="ECO:0007669"/>
    <property type="project" value="TreeGrafter"/>
</dbReference>
<feature type="compositionally biased region" description="Acidic residues" evidence="6">
    <location>
        <begin position="35"/>
        <end position="56"/>
    </location>
</feature>
<dbReference type="Gene3D" id="1.10.1410.10">
    <property type="match status" value="2"/>
</dbReference>
<dbReference type="Pfam" id="PF17403">
    <property type="entry name" value="Nrap_D2"/>
    <property type="match status" value="1"/>
</dbReference>
<dbReference type="EMBL" id="SWFT01000035">
    <property type="protein sequence ID" value="KAA8906385.1"/>
    <property type="molecule type" value="Genomic_DNA"/>
</dbReference>
<dbReference type="Gene3D" id="3.30.70.3030">
    <property type="match status" value="1"/>
</dbReference>
<dbReference type="VEuPathDB" id="FungiDB:DIURU_001123"/>
<evidence type="ECO:0000256" key="4">
    <source>
        <dbReference type="ARBA" id="ARBA00023242"/>
    </source>
</evidence>
<evidence type="ECO:0000259" key="9">
    <source>
        <dbReference type="Pfam" id="PF17404"/>
    </source>
</evidence>
<name>A0A642V297_DIURU</name>
<dbReference type="InterPro" id="IPR035370">
    <property type="entry name" value="Nrap_D5"/>
</dbReference>
<dbReference type="Pfam" id="PF17405">
    <property type="entry name" value="Nrap_D4"/>
    <property type="match status" value="1"/>
</dbReference>
<dbReference type="Gene3D" id="3.30.70.3020">
    <property type="match status" value="1"/>
</dbReference>
<dbReference type="PANTHER" id="PTHR17972:SF0">
    <property type="entry name" value="NUCLEOLAR PROTEIN 6"/>
    <property type="match status" value="1"/>
</dbReference>
<comment type="caution">
    <text evidence="13">The sequence shown here is derived from an EMBL/GenBank/DDBJ whole genome shotgun (WGS) entry which is preliminary data.</text>
</comment>
<dbReference type="InterPro" id="IPR035369">
    <property type="entry name" value="Nrap_D4"/>
</dbReference>
<evidence type="ECO:0000259" key="8">
    <source>
        <dbReference type="Pfam" id="PF17403"/>
    </source>
</evidence>
<comment type="subcellular location">
    <subcellularLocation>
        <location evidence="1 5">Nucleus</location>
        <location evidence="1 5">Nucleolus</location>
    </subcellularLocation>
</comment>
<dbReference type="GeneID" id="54779776"/>
<feature type="domain" description="Nrap protein" evidence="9">
    <location>
        <begin position="490"/>
        <end position="644"/>
    </location>
</feature>
<dbReference type="Pfam" id="PF17407">
    <property type="entry name" value="Nrap_D6"/>
    <property type="match status" value="1"/>
</dbReference>
<keyword evidence="4 5" id="KW-0539">Nucleus</keyword>
<dbReference type="OMA" id="DERAHIP"/>
<organism evidence="13 14">
    <name type="scientific">Diutina rugosa</name>
    <name type="common">Yeast</name>
    <name type="synonym">Candida rugosa</name>
    <dbReference type="NCBI Taxonomy" id="5481"/>
    <lineage>
        <taxon>Eukaryota</taxon>
        <taxon>Fungi</taxon>
        <taxon>Dikarya</taxon>
        <taxon>Ascomycota</taxon>
        <taxon>Saccharomycotina</taxon>
        <taxon>Pichiomycetes</taxon>
        <taxon>Debaryomycetaceae</taxon>
        <taxon>Diutina</taxon>
    </lineage>
</organism>
<dbReference type="Pfam" id="PF17406">
    <property type="entry name" value="Nrap_D5"/>
    <property type="match status" value="1"/>
</dbReference>
<dbReference type="InterPro" id="IPR035368">
    <property type="entry name" value="Nrap_D3"/>
</dbReference>
<evidence type="ECO:0000256" key="2">
    <source>
        <dbReference type="ARBA" id="ARBA00006674"/>
    </source>
</evidence>
<evidence type="ECO:0000256" key="1">
    <source>
        <dbReference type="ARBA" id="ARBA00004604"/>
    </source>
</evidence>
<evidence type="ECO:0000256" key="3">
    <source>
        <dbReference type="ARBA" id="ARBA00022884"/>
    </source>
</evidence>
<dbReference type="PANTHER" id="PTHR17972">
    <property type="entry name" value="NUCLEOLAR RNA-ASSOCIATED PROTEIN"/>
    <property type="match status" value="1"/>
</dbReference>
<dbReference type="InterPro" id="IPR035371">
    <property type="entry name" value="Nrap_D6"/>
</dbReference>
<evidence type="ECO:0000256" key="5">
    <source>
        <dbReference type="RuleBase" id="RU364032"/>
    </source>
</evidence>
<dbReference type="GO" id="GO:0006364">
    <property type="term" value="P:rRNA processing"/>
    <property type="evidence" value="ECO:0007669"/>
    <property type="project" value="UniProtKB-KW"/>
</dbReference>
<accession>A0A642V297</accession>
<feature type="domain" description="Nrap protein" evidence="12">
    <location>
        <begin position="1014"/>
        <end position="1146"/>
    </location>
</feature>
<evidence type="ECO:0000259" key="12">
    <source>
        <dbReference type="Pfam" id="PF17407"/>
    </source>
</evidence>
<evidence type="ECO:0000256" key="6">
    <source>
        <dbReference type="SAM" id="MobiDB-lite"/>
    </source>
</evidence>
<sequence length="1150" mass="126952">MGKRQRRVSFATDVTEHSEPARDEAPAADVSDAPADGDDDVPSSDDGEVDDDDDADVAAPPAKRRPHHKLEASALALARETAEVFKSNIFKLQTDELLQELAIKPSHVALVEKVLHRLHEVIQAVPDSEALSVSSAESFSDQVSVPWPEPKPTSTNYTFQYKKPESVDLVGSFGLKAGTSMSRSIDLCVTMPSELFQAKDYLNYRALYKRCFYVAWLAHHMAKLANKHHLPVKISYHLIGGDVLNPGLKIESVTTDDAKNLHFAKTKFWVQVMVALPMHMFEGKKLLPDKNCIRIQASSESLPPTPLYNASVVSSTTPTHYLRWIYTTKKQCDGFKDALMLGRTWLAKRGFSGNITKGGFGSFEWSVLMAALLAGGSPDGSKQLLHGFSSYQLFKGTIKYLAEVDLLNDGYLSFTSELGSTSSSRYKAEGFRTPTIFDKHAKLNVLWKMTPDSYLELREYARESLALLNDVVRDRFDALMLQGTSSKPATMQFDMVLAMDPTPVAADIAFGPLEKISYITFDNYLRHRVGAVLRAALGSRVTSMAIESTSPQSWSLSKRKPALGNGHYSICLRLNADEYAKQVTKGPTSADSEDDQSKFRGFWGSKASLRRFKDGVIQHCVVWNGTDKEPVVVQIAKYVLNQHVADGLGEHVALQGWDILKQLPKSTSAPGAGWAALRSSFDELARAVVGLDLPLRVKSVLPASSGLRQTSVLEPVPFAVASPDYWNDAVVQFEYSTRWPDELVALEKTKAALLLKMKAMLEDTGNWRGAMVEDDESIPFVTQTILQMASVKTGYGFALRVVTERDETMYLRAVQHGGASLKHVLQDVYLKFYRQAVAKVKHTRTVGGLVTAFPAFSETCRIIKRWFDAHLLLSHFGDELIELLVLKVFTDPAPFAAPHSAPSAVLQVLQFLATWNWKESPLILDLVRDANERDDGLSERLTVSSYKVIEDNFAKIRASDPSALKTQLFVGSKDDPSGILWSHDVSLPMASRMTALARAALQASSEQAMFTPVLGDYDFVLHLDKSSAPSAPLSGVMPPSAFKNLSNIPQSLPGDFSQPHNLHWLLFDDLERRFGQVVLFSTAKYQVAGGAAVVAGIFVPAYLAKRRFKPTLGFDIKPAGGDEVELNRDGVMAQVKRLGGELVSRIDVKN</sequence>
<feature type="domain" description="Nrap protein" evidence="11">
    <location>
        <begin position="853"/>
        <end position="1007"/>
    </location>
</feature>
<dbReference type="InterPro" id="IPR035082">
    <property type="entry name" value="Nrap_D1"/>
</dbReference>
<proteinExistence type="inferred from homology"/>
<dbReference type="Pfam" id="PF03813">
    <property type="entry name" value="Nrap"/>
    <property type="match status" value="1"/>
</dbReference>
<dbReference type="OrthoDB" id="10251401at2759"/>
<evidence type="ECO:0000259" key="10">
    <source>
        <dbReference type="Pfam" id="PF17405"/>
    </source>
</evidence>
<evidence type="ECO:0000313" key="13">
    <source>
        <dbReference type="EMBL" id="KAA8906385.1"/>
    </source>
</evidence>
<keyword evidence="3 5" id="KW-0694">RNA-binding</keyword>
<gene>
    <name evidence="13" type="ORF">DIURU_001123</name>
</gene>
<dbReference type="InterPro" id="IPR035367">
    <property type="entry name" value="Nrap_D2"/>
</dbReference>
<keyword evidence="5" id="KW-0687">Ribonucleoprotein</keyword>
<dbReference type="Pfam" id="PF17404">
    <property type="entry name" value="Nrap_D3"/>
    <property type="match status" value="1"/>
</dbReference>
<feature type="domain" description="Nrap protein" evidence="7">
    <location>
        <begin position="185"/>
        <end position="331"/>
    </location>
</feature>
<dbReference type="GO" id="GO:0032545">
    <property type="term" value="C:CURI complex"/>
    <property type="evidence" value="ECO:0007669"/>
    <property type="project" value="TreeGrafter"/>
</dbReference>
<feature type="compositionally biased region" description="Basic and acidic residues" evidence="6">
    <location>
        <begin position="14"/>
        <end position="25"/>
    </location>
</feature>
<dbReference type="GO" id="GO:0003723">
    <property type="term" value="F:RNA binding"/>
    <property type="evidence" value="ECO:0007669"/>
    <property type="project" value="UniProtKB-KW"/>
</dbReference>
<keyword evidence="14" id="KW-1185">Reference proteome</keyword>
<dbReference type="GO" id="GO:0034456">
    <property type="term" value="C:UTP-C complex"/>
    <property type="evidence" value="ECO:0007669"/>
    <property type="project" value="TreeGrafter"/>
</dbReference>
<feature type="region of interest" description="Disordered" evidence="6">
    <location>
        <begin position="1"/>
        <end position="68"/>
    </location>
</feature>